<gene>
    <name evidence="2" type="ordered locus">Fbal_3469</name>
</gene>
<dbReference type="Gene3D" id="3.30.700.10">
    <property type="entry name" value="Glycoprotein, Type 4 Pilin"/>
    <property type="match status" value="1"/>
</dbReference>
<evidence type="ECO:0000256" key="1">
    <source>
        <dbReference type="SAM" id="Phobius"/>
    </source>
</evidence>
<dbReference type="PROSITE" id="PS00409">
    <property type="entry name" value="PROKAR_NTER_METHYL"/>
    <property type="match status" value="1"/>
</dbReference>
<dbReference type="STRING" id="550540.Fbal_3469"/>
<dbReference type="InterPro" id="IPR045584">
    <property type="entry name" value="Pilin-like"/>
</dbReference>
<keyword evidence="1" id="KW-0472">Membrane</keyword>
<feature type="transmembrane region" description="Helical" evidence="1">
    <location>
        <begin position="12"/>
        <end position="33"/>
    </location>
</feature>
<accession>E1SN09</accession>
<dbReference type="eggNOG" id="COG4970">
    <property type="taxonomic scope" value="Bacteria"/>
</dbReference>
<dbReference type="RefSeq" id="WP_013346973.1">
    <property type="nucleotide sequence ID" value="NC_014541.1"/>
</dbReference>
<evidence type="ECO:0000313" key="3">
    <source>
        <dbReference type="Proteomes" id="UP000006683"/>
    </source>
</evidence>
<keyword evidence="1" id="KW-0812">Transmembrane</keyword>
<dbReference type="Pfam" id="PF07963">
    <property type="entry name" value="N_methyl"/>
    <property type="match status" value="1"/>
</dbReference>
<dbReference type="HOGENOM" id="CLU_125322_0_0_6"/>
<dbReference type="InterPro" id="IPR012902">
    <property type="entry name" value="N_methyl_site"/>
</dbReference>
<proteinExistence type="predicted"/>
<keyword evidence="3" id="KW-1185">Reference proteome</keyword>
<dbReference type="Proteomes" id="UP000006683">
    <property type="component" value="Chromosome"/>
</dbReference>
<organism evidence="2 3">
    <name type="scientific">Ferrimonas balearica (strain DSM 9799 / CCM 4581 / KCTC 23876 / PAT)</name>
    <dbReference type="NCBI Taxonomy" id="550540"/>
    <lineage>
        <taxon>Bacteria</taxon>
        <taxon>Pseudomonadati</taxon>
        <taxon>Pseudomonadota</taxon>
        <taxon>Gammaproteobacteria</taxon>
        <taxon>Alteromonadales</taxon>
        <taxon>Ferrimonadaceae</taxon>
        <taxon>Ferrimonas</taxon>
    </lineage>
</organism>
<keyword evidence="1" id="KW-1133">Transmembrane helix</keyword>
<protein>
    <submittedName>
        <fullName evidence="2">MSHA pilin protein MshC</fullName>
    </submittedName>
</protein>
<name>E1SN09_FERBD</name>
<dbReference type="SUPFAM" id="SSF54523">
    <property type="entry name" value="Pili subunits"/>
    <property type="match status" value="1"/>
</dbReference>
<dbReference type="AlphaFoldDB" id="E1SN09"/>
<dbReference type="OrthoDB" id="5873580at2"/>
<dbReference type="KEGG" id="fbl:Fbal_3469"/>
<reference evidence="2 3" key="1">
    <citation type="journal article" date="2010" name="Stand. Genomic Sci.">
        <title>Complete genome sequence of Ferrimonas balearica type strain (PAT).</title>
        <authorList>
            <person name="Nolan M."/>
            <person name="Sikorski J."/>
            <person name="Davenport K."/>
            <person name="Lucas S."/>
            <person name="Glavina Del Rio T."/>
            <person name="Tice H."/>
            <person name="Cheng J."/>
            <person name="Goodwin L."/>
            <person name="Pitluck S."/>
            <person name="Liolios K."/>
            <person name="Ivanova N."/>
            <person name="Mavromatis K."/>
            <person name="Ovchinnikova G."/>
            <person name="Pati A."/>
            <person name="Chen A."/>
            <person name="Palaniappan K."/>
            <person name="Land M."/>
            <person name="Hauser L."/>
            <person name="Chang Y."/>
            <person name="Jeffries C."/>
            <person name="Tapia R."/>
            <person name="Brettin T."/>
            <person name="Detter J."/>
            <person name="Han C."/>
            <person name="Yasawong M."/>
            <person name="Rohde M."/>
            <person name="Tindall B."/>
            <person name="Goker M."/>
            <person name="Woyke T."/>
            <person name="Bristow J."/>
            <person name="Eisen J."/>
            <person name="Markowitz V."/>
            <person name="Hugenholtz P."/>
            <person name="Kyrpides N."/>
            <person name="Klenk H."/>
            <person name="Lapidus A."/>
        </authorList>
    </citation>
    <scope>NUCLEOTIDE SEQUENCE [LARGE SCALE GENOMIC DNA]</scope>
    <source>
        <strain evidence="3">DSM 9799 / CCM 4581 / KCTC 23876 / PAT</strain>
    </source>
</reference>
<dbReference type="GeneID" id="67184135"/>
<sequence>MSHPCSPRNRAGFTLVELVTIIVLVTILSVFALSRLLGPSQFATFAARDALVAELRRLQQGALAGQSCTLSVTPTQFSLTGPCAGEDPYALQRASLSLAGSTTFNVTMDGLGRPSGACAGGCDIAVVGESPQTVRIESEGYVHGL</sequence>
<evidence type="ECO:0000313" key="2">
    <source>
        <dbReference type="EMBL" id="ADN77667.1"/>
    </source>
</evidence>
<dbReference type="EMBL" id="CP002209">
    <property type="protein sequence ID" value="ADN77667.1"/>
    <property type="molecule type" value="Genomic_DNA"/>
</dbReference>